<dbReference type="AlphaFoldDB" id="A0A0E9SZ10"/>
<evidence type="ECO:0000313" key="1">
    <source>
        <dbReference type="EMBL" id="JAH45890.1"/>
    </source>
</evidence>
<accession>A0A0E9SZ10</accession>
<reference evidence="1" key="1">
    <citation type="submission" date="2014-11" db="EMBL/GenBank/DDBJ databases">
        <authorList>
            <person name="Amaro Gonzalez C."/>
        </authorList>
    </citation>
    <scope>NUCLEOTIDE SEQUENCE</scope>
</reference>
<organism evidence="1">
    <name type="scientific">Anguilla anguilla</name>
    <name type="common">European freshwater eel</name>
    <name type="synonym">Muraena anguilla</name>
    <dbReference type="NCBI Taxonomy" id="7936"/>
    <lineage>
        <taxon>Eukaryota</taxon>
        <taxon>Metazoa</taxon>
        <taxon>Chordata</taxon>
        <taxon>Craniata</taxon>
        <taxon>Vertebrata</taxon>
        <taxon>Euteleostomi</taxon>
        <taxon>Actinopterygii</taxon>
        <taxon>Neopterygii</taxon>
        <taxon>Teleostei</taxon>
        <taxon>Anguilliformes</taxon>
        <taxon>Anguillidae</taxon>
        <taxon>Anguilla</taxon>
    </lineage>
</organism>
<dbReference type="EMBL" id="GBXM01062687">
    <property type="protein sequence ID" value="JAH45890.1"/>
    <property type="molecule type" value="Transcribed_RNA"/>
</dbReference>
<sequence length="30" mass="3653">MENSQIQLVQEKEANRVPSCLFKFYMHRLI</sequence>
<protein>
    <submittedName>
        <fullName evidence="1">Uncharacterized protein</fullName>
    </submittedName>
</protein>
<name>A0A0E9SZ10_ANGAN</name>
<proteinExistence type="predicted"/>
<reference evidence="1" key="2">
    <citation type="journal article" date="2015" name="Fish Shellfish Immunol.">
        <title>Early steps in the European eel (Anguilla anguilla)-Vibrio vulnificus interaction in the gills: Role of the RtxA13 toxin.</title>
        <authorList>
            <person name="Callol A."/>
            <person name="Pajuelo D."/>
            <person name="Ebbesson L."/>
            <person name="Teles M."/>
            <person name="MacKenzie S."/>
            <person name="Amaro C."/>
        </authorList>
    </citation>
    <scope>NUCLEOTIDE SEQUENCE</scope>
</reference>